<feature type="domain" description="PPM-type phosphatase" evidence="1">
    <location>
        <begin position="12"/>
        <end position="219"/>
    </location>
</feature>
<name>A0ABS6DT29_9FIRM</name>
<gene>
    <name evidence="2" type="ORF">KQI20_00185</name>
</gene>
<sequence length="260" mass="30841">MEISVFRGSTVGYKNIIKACCSQDFSIYEEHKDYLVCVVADGHSMERFKYSHIGAKLACQAVLDISKKYSLDKDSDVFIDDLKNGEIQRQIKYIWRELVYNDFYKRNYRAYKIDYILYGTTLTFLIVLKEKIIFFNLGDGNVLMKLHDKYEFIFEDNNYKIVNSLAHENCQEKMQYKILDKYEYIRLVLFTDGFINCFNTYSELNLELDKTFELLNKNVFIKLELENSYKKHLNNLSRYGSYDDISVIFVENTCIKNGKE</sequence>
<accession>A0ABS6DT29</accession>
<dbReference type="Proteomes" id="UP001196301">
    <property type="component" value="Unassembled WGS sequence"/>
</dbReference>
<dbReference type="Pfam" id="PF13672">
    <property type="entry name" value="PP2C_2"/>
    <property type="match status" value="1"/>
</dbReference>
<evidence type="ECO:0000259" key="1">
    <source>
        <dbReference type="Pfam" id="PF13672"/>
    </source>
</evidence>
<dbReference type="InterPro" id="IPR001932">
    <property type="entry name" value="PPM-type_phosphatase-like_dom"/>
</dbReference>
<organism evidence="2 3">
    <name type="scientific">Intestinibacter bartlettii</name>
    <dbReference type="NCBI Taxonomy" id="261299"/>
    <lineage>
        <taxon>Bacteria</taxon>
        <taxon>Bacillati</taxon>
        <taxon>Bacillota</taxon>
        <taxon>Clostridia</taxon>
        <taxon>Peptostreptococcales</taxon>
        <taxon>Peptostreptococcaceae</taxon>
        <taxon>Intestinibacter</taxon>
    </lineage>
</organism>
<evidence type="ECO:0000313" key="3">
    <source>
        <dbReference type="Proteomes" id="UP001196301"/>
    </source>
</evidence>
<reference evidence="2 3" key="1">
    <citation type="submission" date="2021-06" db="EMBL/GenBank/DDBJ databases">
        <authorList>
            <person name="Sun Q."/>
            <person name="Li D."/>
        </authorList>
    </citation>
    <scope>NUCLEOTIDE SEQUENCE [LARGE SCALE GENOMIC DNA]</scope>
    <source>
        <strain evidence="2 3">N19</strain>
    </source>
</reference>
<proteinExistence type="predicted"/>
<dbReference type="EMBL" id="JAHLOQ010000001">
    <property type="protein sequence ID" value="MBU5334842.1"/>
    <property type="molecule type" value="Genomic_DNA"/>
</dbReference>
<keyword evidence="3" id="KW-1185">Reference proteome</keyword>
<protein>
    <submittedName>
        <fullName evidence="2">Protein phosphatase 2C domain-containing protein</fullName>
    </submittedName>
</protein>
<comment type="caution">
    <text evidence="2">The sequence shown here is derived from an EMBL/GenBank/DDBJ whole genome shotgun (WGS) entry which is preliminary data.</text>
</comment>
<dbReference type="RefSeq" id="WP_216568015.1">
    <property type="nucleotide sequence ID" value="NZ_JAHLOQ010000001.1"/>
</dbReference>
<evidence type="ECO:0000313" key="2">
    <source>
        <dbReference type="EMBL" id="MBU5334842.1"/>
    </source>
</evidence>